<dbReference type="InterPro" id="IPR053524">
    <property type="entry name" value="Aerial_hyphae_peptide-synth"/>
</dbReference>
<keyword evidence="6" id="KW-0067">ATP-binding</keyword>
<evidence type="ECO:0000256" key="6">
    <source>
        <dbReference type="ARBA" id="ARBA00022840"/>
    </source>
</evidence>
<evidence type="ECO:0000313" key="10">
    <source>
        <dbReference type="Proteomes" id="UP000540506"/>
    </source>
</evidence>
<reference evidence="9 10" key="1">
    <citation type="submission" date="2020-08" db="EMBL/GenBank/DDBJ databases">
        <title>Sequencing the genomes of 1000 actinobacteria strains.</title>
        <authorList>
            <person name="Klenk H.-P."/>
        </authorList>
    </citation>
    <scope>NUCLEOTIDE SEQUENCE [LARGE SCALE GENOMIC DNA]</scope>
    <source>
        <strain evidence="9 10">DSM 41654</strain>
    </source>
</reference>
<dbReference type="NCBIfam" id="NF038151">
    <property type="entry name" value="lanthi_synth_III"/>
    <property type="match status" value="1"/>
</dbReference>
<evidence type="ECO:0000256" key="4">
    <source>
        <dbReference type="ARBA" id="ARBA00022741"/>
    </source>
</evidence>
<dbReference type="PANTHER" id="PTHR43289">
    <property type="entry name" value="MITOGEN-ACTIVATED PROTEIN KINASE KINASE KINASE 20-RELATED"/>
    <property type="match status" value="1"/>
</dbReference>
<dbReference type="SUPFAM" id="SSF56112">
    <property type="entry name" value="Protein kinase-like (PK-like)"/>
    <property type="match status" value="1"/>
</dbReference>
<dbReference type="Gene3D" id="1.10.510.10">
    <property type="entry name" value="Transferase(Phosphotransferase) domain 1"/>
    <property type="match status" value="1"/>
</dbReference>
<feature type="domain" description="Protein kinase" evidence="8">
    <location>
        <begin position="225"/>
        <end position="532"/>
    </location>
</feature>
<evidence type="ECO:0000256" key="7">
    <source>
        <dbReference type="SAM" id="MobiDB-lite"/>
    </source>
</evidence>
<dbReference type="GO" id="GO:0005524">
    <property type="term" value="F:ATP binding"/>
    <property type="evidence" value="ECO:0007669"/>
    <property type="project" value="UniProtKB-KW"/>
</dbReference>
<evidence type="ECO:0000313" key="9">
    <source>
        <dbReference type="EMBL" id="MBB4927194.1"/>
    </source>
</evidence>
<dbReference type="SMART" id="SM01260">
    <property type="entry name" value="LANC_like"/>
    <property type="match status" value="1"/>
</dbReference>
<accession>A0A7W7VYY8</accession>
<dbReference type="GO" id="GO:0031179">
    <property type="term" value="P:peptide modification"/>
    <property type="evidence" value="ECO:0007669"/>
    <property type="project" value="InterPro"/>
</dbReference>
<protein>
    <recommendedName>
        <fullName evidence="1">non-specific serine/threonine protein kinase</fullName>
        <ecNumber evidence="1">2.7.11.1</ecNumber>
    </recommendedName>
</protein>
<keyword evidence="4" id="KW-0547">Nucleotide-binding</keyword>
<evidence type="ECO:0000256" key="1">
    <source>
        <dbReference type="ARBA" id="ARBA00012513"/>
    </source>
</evidence>
<dbReference type="AlphaFoldDB" id="A0A7W7VYY8"/>
<dbReference type="Proteomes" id="UP000540506">
    <property type="component" value="Unassembled WGS sequence"/>
</dbReference>
<dbReference type="InterPro" id="IPR058053">
    <property type="entry name" value="RamC_C"/>
</dbReference>
<dbReference type="Pfam" id="PF00069">
    <property type="entry name" value="Pkinase"/>
    <property type="match status" value="1"/>
</dbReference>
<dbReference type="Pfam" id="PF25816">
    <property type="entry name" value="RamC_N"/>
    <property type="match status" value="1"/>
</dbReference>
<keyword evidence="10" id="KW-1185">Reference proteome</keyword>
<evidence type="ECO:0000256" key="2">
    <source>
        <dbReference type="ARBA" id="ARBA00022527"/>
    </source>
</evidence>
<dbReference type="InterPro" id="IPR011009">
    <property type="entry name" value="Kinase-like_dom_sf"/>
</dbReference>
<feature type="region of interest" description="Disordered" evidence="7">
    <location>
        <begin position="886"/>
        <end position="921"/>
    </location>
</feature>
<gene>
    <name evidence="9" type="ORF">FHR34_006187</name>
</gene>
<dbReference type="SMART" id="SM00220">
    <property type="entry name" value="S_TKc"/>
    <property type="match status" value="1"/>
</dbReference>
<dbReference type="GO" id="GO:0004674">
    <property type="term" value="F:protein serine/threonine kinase activity"/>
    <property type="evidence" value="ECO:0007669"/>
    <property type="project" value="UniProtKB-KW"/>
</dbReference>
<comment type="caution">
    <text evidence="9">The sequence shown here is derived from an EMBL/GenBank/DDBJ whole genome shotgun (WGS) entry which is preliminary data.</text>
</comment>
<dbReference type="PANTHER" id="PTHR43289:SF6">
    <property type="entry name" value="SERINE_THREONINE-PROTEIN KINASE NEKL-3"/>
    <property type="match status" value="1"/>
</dbReference>
<name>A0A7W7VYY8_KITKI</name>
<evidence type="ECO:0000259" key="8">
    <source>
        <dbReference type="PROSITE" id="PS50011"/>
    </source>
</evidence>
<dbReference type="RefSeq" id="WP_184941235.1">
    <property type="nucleotide sequence ID" value="NZ_JACHJV010000001.1"/>
</dbReference>
<evidence type="ECO:0000256" key="5">
    <source>
        <dbReference type="ARBA" id="ARBA00022777"/>
    </source>
</evidence>
<dbReference type="EMBL" id="JACHJV010000001">
    <property type="protein sequence ID" value="MBB4927194.1"/>
    <property type="molecule type" value="Genomic_DNA"/>
</dbReference>
<dbReference type="InterPro" id="IPR007822">
    <property type="entry name" value="LANC-like"/>
</dbReference>
<dbReference type="PROSITE" id="PS50011">
    <property type="entry name" value="PROTEIN_KINASE_DOM"/>
    <property type="match status" value="1"/>
</dbReference>
<feature type="region of interest" description="Disordered" evidence="7">
    <location>
        <begin position="467"/>
        <end position="513"/>
    </location>
</feature>
<keyword evidence="5 9" id="KW-0418">Kinase</keyword>
<evidence type="ECO:0000256" key="3">
    <source>
        <dbReference type="ARBA" id="ARBA00022679"/>
    </source>
</evidence>
<proteinExistence type="predicted"/>
<dbReference type="InterPro" id="IPR000719">
    <property type="entry name" value="Prot_kinase_dom"/>
</dbReference>
<organism evidence="9 10">
    <name type="scientific">Kitasatospora kifunensis</name>
    <name type="common">Streptomyces kifunensis</name>
    <dbReference type="NCBI Taxonomy" id="58351"/>
    <lineage>
        <taxon>Bacteria</taxon>
        <taxon>Bacillati</taxon>
        <taxon>Actinomycetota</taxon>
        <taxon>Actinomycetes</taxon>
        <taxon>Kitasatosporales</taxon>
        <taxon>Streptomycetaceae</taxon>
        <taxon>Kitasatospora</taxon>
    </lineage>
</organism>
<dbReference type="InterPro" id="IPR057929">
    <property type="entry name" value="RamC_N"/>
</dbReference>
<dbReference type="CDD" id="cd04791">
    <property type="entry name" value="LanC_SerThrkinase"/>
    <property type="match status" value="1"/>
</dbReference>
<sequence length="921" mass="99926">MDTRYEAHSFADPLFYDSPVRWGAPEEFAVVHQEPPSGWQRADRGIWVGLHPIGVELPDQGWKIHVSAGLANAERVLATVSEYCLRERVSFKFLRGLPVLQLQNAKYASRSASGKFCTLYPVDERQLEHCLTELGAALEGEQGPYILSDLRWQRGPLYLRYGAFVERWLRSEGGALELAFTDPEGTLVPDVRAPMFEVPSWAPVPDFLRPAIEGRKAARTGNLPYRIERALHFSNAGGIYLAEDQETGARVVLKEARPFAGLDQRGTDAPTRLHHECAMLELLAGVPQVPALLGRRTAWEHEFMVQEYVEGETLNSWLTHHYPLVHPDPAEDEIADYTAEALALLTQIEAGLAEIHARGVVFGDLHPHNLMVRPDRSVAFIDFELASRMDDFVQPALGAAGFAAPGLTGPQLDLHALAAIKLWFFLPLQQLLMLDPGKAADLAEAAARRFPLPADFVASIQAALTPVQDPPATATRASGAPASDKPASDKPASNKPASDKPAANRRTAPGITSTATERARLAALLSAPEPNWPALRDSIAAGIRASAAPERTDRLFPGDIAQFEVDALGLSYGAAGVLYALHVTGAGADPAHLRWLVEAERRRAPRAGLYTGSHGVAYTLDLLGEREAARELLDCLLSLPLGDQGDDLSDGLPGTVLTLLHFTDRTGEVALLDRAWEAADLLTERQRKSPPADSGPIGLHRGGAGQALAYLRLLQHTGDPQLLDLAEQALDRDLTRCVTAPDGSLQVQDGQRLLPYLEQGSTGIGLVLEELLSQRPDSPLARSAAPIHRSAEAEFVIQPNLFNGRAGLILYLDRLRHARPDAGIDELIDRHRKSLAWHLIPYQHQLAFPGEQLLRLSMDLATGSAGVLLALGAALADTAGLPMTSSLPIPDRLSPPGQLSPPTRLPMSGSHRVDPAARLAR</sequence>
<keyword evidence="2 9" id="KW-0723">Serine/threonine-protein kinase</keyword>
<dbReference type="EC" id="2.7.11.1" evidence="1"/>
<keyword evidence="3" id="KW-0808">Transferase</keyword>
<dbReference type="Gene3D" id="1.50.10.20">
    <property type="match status" value="2"/>
</dbReference>
<dbReference type="SUPFAM" id="SSF158745">
    <property type="entry name" value="LanC-like"/>
    <property type="match status" value="1"/>
</dbReference>